<comment type="caution">
    <text evidence="2">The sequence shown here is derived from an EMBL/GenBank/DDBJ whole genome shotgun (WGS) entry which is preliminary data.</text>
</comment>
<protein>
    <submittedName>
        <fullName evidence="2">Uncharacterized protein</fullName>
    </submittedName>
</protein>
<proteinExistence type="predicted"/>
<dbReference type="AlphaFoldDB" id="A0A0W0FF40"/>
<dbReference type="Proteomes" id="UP000054988">
    <property type="component" value="Unassembled WGS sequence"/>
</dbReference>
<evidence type="ECO:0000313" key="2">
    <source>
        <dbReference type="EMBL" id="KTB34836.1"/>
    </source>
</evidence>
<accession>A0A0W0FF40</accession>
<dbReference type="EMBL" id="LATX01002029">
    <property type="protein sequence ID" value="KTB34836.1"/>
    <property type="molecule type" value="Genomic_DNA"/>
</dbReference>
<feature type="region of interest" description="Disordered" evidence="1">
    <location>
        <begin position="398"/>
        <end position="424"/>
    </location>
</feature>
<evidence type="ECO:0000256" key="1">
    <source>
        <dbReference type="SAM" id="MobiDB-lite"/>
    </source>
</evidence>
<feature type="compositionally biased region" description="Basic and acidic residues" evidence="1">
    <location>
        <begin position="398"/>
        <end position="416"/>
    </location>
</feature>
<feature type="compositionally biased region" description="Polar residues" evidence="1">
    <location>
        <begin position="70"/>
        <end position="82"/>
    </location>
</feature>
<sequence>MHIPTTSAFVLDETMRNIHHNKSMSRSQSQHKSRPAHIRVVSRGTLKRLWDDLAPTHVVSPGVEELRMSGLSSDLSGPVSTRSSQTVKSSWTSSNFSTPRTWRSLSQDIVDMYGSVPDDDDDDDDDDLDFPPPVTPQAFGVAGYVSIASGSGNDSYPGTTNLPHSPRLQSYYHFDPPFTIKDVKCGFKSGFDIPPPTPSSTASRVFDIDLSIESVSVSLETEPEPEVEHLPTPVEYTQLGPPGFTNPFARNKPLKQLPRLRKKDYKPLPRKLLKSVSKLHLDDKRPEGLVEDCSATLLCRPSSKLIAAEAKSCLVEEFDLMPLPSPAKHEFSPYDRQGMSSSEKRMLRLMRELFPDVAVAGVKRPRREEDMPKRPAYIPRVHRDLPFSSTRLSYETAREAPWSEEHEVAESERDITQVDFGDLL</sequence>
<name>A0A0W0FF40_MONRR</name>
<feature type="region of interest" description="Disordered" evidence="1">
    <location>
        <begin position="70"/>
        <end position="93"/>
    </location>
</feature>
<evidence type="ECO:0000313" key="3">
    <source>
        <dbReference type="Proteomes" id="UP000054988"/>
    </source>
</evidence>
<gene>
    <name evidence="2" type="ORF">WG66_12577</name>
</gene>
<organism evidence="2 3">
    <name type="scientific">Moniliophthora roreri</name>
    <name type="common">Frosty pod rot fungus</name>
    <name type="synonym">Monilia roreri</name>
    <dbReference type="NCBI Taxonomy" id="221103"/>
    <lineage>
        <taxon>Eukaryota</taxon>
        <taxon>Fungi</taxon>
        <taxon>Dikarya</taxon>
        <taxon>Basidiomycota</taxon>
        <taxon>Agaricomycotina</taxon>
        <taxon>Agaricomycetes</taxon>
        <taxon>Agaricomycetidae</taxon>
        <taxon>Agaricales</taxon>
        <taxon>Marasmiineae</taxon>
        <taxon>Marasmiaceae</taxon>
        <taxon>Moniliophthora</taxon>
    </lineage>
</organism>
<feature type="compositionally biased region" description="Low complexity" evidence="1">
    <location>
        <begin position="83"/>
        <end position="93"/>
    </location>
</feature>
<reference evidence="2 3" key="1">
    <citation type="submission" date="2015-12" db="EMBL/GenBank/DDBJ databases">
        <title>Draft genome sequence of Moniliophthora roreri, the causal agent of frosty pod rot of cacao.</title>
        <authorList>
            <person name="Aime M.C."/>
            <person name="Diaz-Valderrama J.R."/>
            <person name="Kijpornyongpan T."/>
            <person name="Phillips-Mora W."/>
        </authorList>
    </citation>
    <scope>NUCLEOTIDE SEQUENCE [LARGE SCALE GENOMIC DNA]</scope>
    <source>
        <strain evidence="2 3">MCA 2952</strain>
    </source>
</reference>